<evidence type="ECO:0000313" key="1">
    <source>
        <dbReference type="EMBL" id="GME87482.1"/>
    </source>
</evidence>
<organism evidence="1 2">
    <name type="scientific">Candida boidinii</name>
    <name type="common">Yeast</name>
    <dbReference type="NCBI Taxonomy" id="5477"/>
    <lineage>
        <taxon>Eukaryota</taxon>
        <taxon>Fungi</taxon>
        <taxon>Dikarya</taxon>
        <taxon>Ascomycota</taxon>
        <taxon>Saccharomycotina</taxon>
        <taxon>Pichiomycetes</taxon>
        <taxon>Pichiales</taxon>
        <taxon>Pichiaceae</taxon>
        <taxon>Ogataea</taxon>
        <taxon>Ogataea/Candida clade</taxon>
    </lineage>
</organism>
<name>A0ACB5TEX9_CANBO</name>
<proteinExistence type="predicted"/>
<keyword evidence="2" id="KW-1185">Reference proteome</keyword>
<protein>
    <submittedName>
        <fullName evidence="1">Unnamed protein product</fullName>
    </submittedName>
</protein>
<dbReference type="Proteomes" id="UP001165101">
    <property type="component" value="Unassembled WGS sequence"/>
</dbReference>
<accession>A0ACB5TEX9</accession>
<reference evidence="1" key="1">
    <citation type="submission" date="2023-04" db="EMBL/GenBank/DDBJ databases">
        <title>Candida boidinii NBRC 1967.</title>
        <authorList>
            <person name="Ichikawa N."/>
            <person name="Sato H."/>
            <person name="Tonouchi N."/>
        </authorList>
    </citation>
    <scope>NUCLEOTIDE SEQUENCE</scope>
    <source>
        <strain evidence="1">NBRC 1967</strain>
    </source>
</reference>
<gene>
    <name evidence="1" type="ORF">Cboi01_000039300</name>
</gene>
<comment type="caution">
    <text evidence="1">The sequence shown here is derived from an EMBL/GenBank/DDBJ whole genome shotgun (WGS) entry which is preliminary data.</text>
</comment>
<sequence length="107" mass="12708">MIKYLQSNHKNDNFKVIYIQELQSGNEKNNKRGGNYDNDRYKFILNSSNEDIPDKFDIIKNFEIYESYINSQDLIKLKKLKDQIKNENYITIKDISQIDILISILNA</sequence>
<dbReference type="EMBL" id="BSXV01000101">
    <property type="protein sequence ID" value="GME87482.1"/>
    <property type="molecule type" value="Genomic_DNA"/>
</dbReference>
<evidence type="ECO:0000313" key="2">
    <source>
        <dbReference type="Proteomes" id="UP001165101"/>
    </source>
</evidence>